<evidence type="ECO:0000313" key="3">
    <source>
        <dbReference type="EMBL" id="CAL8097305.1"/>
    </source>
</evidence>
<dbReference type="PANTHER" id="PTHR21261:SF15">
    <property type="entry name" value="BEATEN PATH IIIA, ISOFORM D-RELATED"/>
    <property type="match status" value="1"/>
</dbReference>
<dbReference type="InterPro" id="IPR007110">
    <property type="entry name" value="Ig-like_dom"/>
</dbReference>
<dbReference type="Proteomes" id="UP001642540">
    <property type="component" value="Unassembled WGS sequence"/>
</dbReference>
<sequence length="391" mass="43944">MGLLFTEMQYGRLQRWTLLPCTFSKWLCLQLVLHLVFIQSGMLVVVMGLRLESISVPQSGIKGRDITLSCEFLVDDVAEKLYSLKWYKDSHEFFRYMPQGKEPIQTFNRPGVQVDKNDHKLVSANRVTFKLKNLRLSSGGSYKCEISADAPTFKTLSNESTLAIIVLPTPPTPRLTGFPLQGQLGDRVKGNCTYVKSYPPANLTFYVNDVKVNNSESIRDIKGKMYEPQVDGVIEDYSYGSTSLIGGSSSNGIGRQYQYQQQHQQISSSSLGRDSMNNVQGTGPTHIGGGKENTYKSVSGIEFRLERHHFLRRGQVLSIRCIASVLDQSWDAYFNITLHNYQPPDMSTAGQNRYSSGSQYSLPLLNFASTTLLHKVMRLGILISTWTFLVC</sequence>
<dbReference type="Gene3D" id="2.60.40.10">
    <property type="entry name" value="Immunoglobulins"/>
    <property type="match status" value="1"/>
</dbReference>
<name>A0ABP1QBQ4_9HEXA</name>
<accession>A0ABP1QBQ4</accession>
<protein>
    <recommendedName>
        <fullName evidence="2">Ig-like domain-containing protein</fullName>
    </recommendedName>
</protein>
<organism evidence="3 4">
    <name type="scientific">Orchesella dallaii</name>
    <dbReference type="NCBI Taxonomy" id="48710"/>
    <lineage>
        <taxon>Eukaryota</taxon>
        <taxon>Metazoa</taxon>
        <taxon>Ecdysozoa</taxon>
        <taxon>Arthropoda</taxon>
        <taxon>Hexapoda</taxon>
        <taxon>Collembola</taxon>
        <taxon>Entomobryomorpha</taxon>
        <taxon>Entomobryoidea</taxon>
        <taxon>Orchesellidae</taxon>
        <taxon>Orchesellinae</taxon>
        <taxon>Orchesella</taxon>
    </lineage>
</organism>
<feature type="compositionally biased region" description="Polar residues" evidence="1">
    <location>
        <begin position="271"/>
        <end position="283"/>
    </location>
</feature>
<gene>
    <name evidence="3" type="ORF">ODALV1_LOCUS9613</name>
</gene>
<dbReference type="EMBL" id="CAXLJM020000028">
    <property type="protein sequence ID" value="CAL8097305.1"/>
    <property type="molecule type" value="Genomic_DNA"/>
</dbReference>
<dbReference type="PROSITE" id="PS50835">
    <property type="entry name" value="IG_LIKE"/>
    <property type="match status" value="1"/>
</dbReference>
<feature type="domain" description="Ig-like" evidence="2">
    <location>
        <begin position="62"/>
        <end position="157"/>
    </location>
</feature>
<feature type="region of interest" description="Disordered" evidence="1">
    <location>
        <begin position="263"/>
        <end position="293"/>
    </location>
</feature>
<dbReference type="Pfam" id="PF07686">
    <property type="entry name" value="V-set"/>
    <property type="match status" value="1"/>
</dbReference>
<comment type="caution">
    <text evidence="3">The sequence shown here is derived from an EMBL/GenBank/DDBJ whole genome shotgun (WGS) entry which is preliminary data.</text>
</comment>
<dbReference type="InterPro" id="IPR013783">
    <property type="entry name" value="Ig-like_fold"/>
</dbReference>
<dbReference type="InterPro" id="IPR013106">
    <property type="entry name" value="Ig_V-set"/>
</dbReference>
<dbReference type="PANTHER" id="PTHR21261">
    <property type="entry name" value="BEAT PROTEIN"/>
    <property type="match status" value="1"/>
</dbReference>
<keyword evidence="4" id="KW-1185">Reference proteome</keyword>
<evidence type="ECO:0000313" key="4">
    <source>
        <dbReference type="Proteomes" id="UP001642540"/>
    </source>
</evidence>
<dbReference type="InterPro" id="IPR036179">
    <property type="entry name" value="Ig-like_dom_sf"/>
</dbReference>
<reference evidence="3 4" key="1">
    <citation type="submission" date="2024-08" db="EMBL/GenBank/DDBJ databases">
        <authorList>
            <person name="Cucini C."/>
            <person name="Frati F."/>
        </authorList>
    </citation>
    <scope>NUCLEOTIDE SEQUENCE [LARGE SCALE GENOMIC DNA]</scope>
</reference>
<evidence type="ECO:0000259" key="2">
    <source>
        <dbReference type="PROSITE" id="PS50835"/>
    </source>
</evidence>
<dbReference type="SUPFAM" id="SSF48726">
    <property type="entry name" value="Immunoglobulin"/>
    <property type="match status" value="1"/>
</dbReference>
<evidence type="ECO:0000256" key="1">
    <source>
        <dbReference type="SAM" id="MobiDB-lite"/>
    </source>
</evidence>
<proteinExistence type="predicted"/>